<comment type="caution">
    <text evidence="1">The sequence shown here is derived from an EMBL/GenBank/DDBJ whole genome shotgun (WGS) entry which is preliminary data.</text>
</comment>
<proteinExistence type="predicted"/>
<organism evidence="1 2">
    <name type="scientific">Nostoc linckia z7</name>
    <dbReference type="NCBI Taxonomy" id="1628745"/>
    <lineage>
        <taxon>Bacteria</taxon>
        <taxon>Bacillati</taxon>
        <taxon>Cyanobacteriota</taxon>
        <taxon>Cyanophyceae</taxon>
        <taxon>Nostocales</taxon>
        <taxon>Nostocaceae</taxon>
        <taxon>Nostoc</taxon>
    </lineage>
</organism>
<dbReference type="Proteomes" id="UP000222523">
    <property type="component" value="Unassembled WGS sequence"/>
</dbReference>
<reference evidence="1 2" key="1">
    <citation type="submission" date="2015-02" db="EMBL/GenBank/DDBJ databases">
        <title>Nostoc linckia genome annotation.</title>
        <authorList>
            <person name="Zhou Z."/>
        </authorList>
    </citation>
    <scope>NUCLEOTIDE SEQUENCE [LARGE SCALE GENOMIC DNA]</scope>
    <source>
        <strain evidence="2">z7</strain>
    </source>
</reference>
<keyword evidence="2" id="KW-1185">Reference proteome</keyword>
<dbReference type="RefSeq" id="WP_099072416.1">
    <property type="nucleotide sequence ID" value="NZ_LAHC01000163.1"/>
</dbReference>
<evidence type="ECO:0000313" key="1">
    <source>
        <dbReference type="EMBL" id="PHJ87190.1"/>
    </source>
</evidence>
<gene>
    <name evidence="1" type="ORF">VF04_35015</name>
</gene>
<accession>A0ABX4KJ15</accession>
<sequence length="129" mass="14907">MIQTHELSLGALVFYQKLYWEVVSLNKYGILVVERNGVEVQLTNNDIDPIPITPEILEKAGFVRTYESKYRIRFDADELGHPEIGVELNITNGSITFRYNSETNAQCKFLHQLQNIYWCLAGKELEINL</sequence>
<dbReference type="EMBL" id="LAHC01000163">
    <property type="protein sequence ID" value="PHJ87190.1"/>
    <property type="molecule type" value="Genomic_DNA"/>
</dbReference>
<evidence type="ECO:0000313" key="2">
    <source>
        <dbReference type="Proteomes" id="UP000222523"/>
    </source>
</evidence>
<protein>
    <submittedName>
        <fullName evidence="1">Uncharacterized protein</fullName>
    </submittedName>
</protein>
<name>A0ABX4KJ15_NOSLI</name>